<evidence type="ECO:0000259" key="1">
    <source>
        <dbReference type="Pfam" id="PF04577"/>
    </source>
</evidence>
<proteinExistence type="predicted"/>
<dbReference type="Pfam" id="PF04577">
    <property type="entry name" value="Glyco_transf_61"/>
    <property type="match status" value="1"/>
</dbReference>
<dbReference type="RefSeq" id="WP_191155218.1">
    <property type="nucleotide sequence ID" value="NZ_JACXAI010000002.1"/>
</dbReference>
<organism evidence="2 3">
    <name type="scientific">Metabacillus arenae</name>
    <dbReference type="NCBI Taxonomy" id="2771434"/>
    <lineage>
        <taxon>Bacteria</taxon>
        <taxon>Bacillati</taxon>
        <taxon>Bacillota</taxon>
        <taxon>Bacilli</taxon>
        <taxon>Bacillales</taxon>
        <taxon>Bacillaceae</taxon>
        <taxon>Metabacillus</taxon>
    </lineage>
</organism>
<feature type="domain" description="Glycosyltransferase 61 catalytic" evidence="1">
    <location>
        <begin position="148"/>
        <end position="313"/>
    </location>
</feature>
<reference evidence="2" key="1">
    <citation type="submission" date="2020-09" db="EMBL/GenBank/DDBJ databases">
        <title>A novel bacterium of genus Bacillus, isolated from South China Sea.</title>
        <authorList>
            <person name="Huang H."/>
            <person name="Mo K."/>
            <person name="Hu Y."/>
        </authorList>
    </citation>
    <scope>NUCLEOTIDE SEQUENCE</scope>
    <source>
        <strain evidence="2">IB182487</strain>
    </source>
</reference>
<evidence type="ECO:0000313" key="2">
    <source>
        <dbReference type="EMBL" id="MBD1378989.1"/>
    </source>
</evidence>
<evidence type="ECO:0000313" key="3">
    <source>
        <dbReference type="Proteomes" id="UP000626844"/>
    </source>
</evidence>
<comment type="caution">
    <text evidence="2">The sequence shown here is derived from an EMBL/GenBank/DDBJ whole genome shotgun (WGS) entry which is preliminary data.</text>
</comment>
<name>A0A926N936_9BACI</name>
<accession>A0A926N936</accession>
<dbReference type="InterPro" id="IPR049625">
    <property type="entry name" value="Glyco_transf_61_cat"/>
</dbReference>
<keyword evidence="3" id="KW-1185">Reference proteome</keyword>
<gene>
    <name evidence="2" type="ORF">IC621_01990</name>
</gene>
<dbReference type="GO" id="GO:0016757">
    <property type="term" value="F:glycosyltransferase activity"/>
    <property type="evidence" value="ECO:0007669"/>
    <property type="project" value="InterPro"/>
</dbReference>
<dbReference type="AlphaFoldDB" id="A0A926N936"/>
<protein>
    <submittedName>
        <fullName evidence="2">DUF563 domain-containing protein</fullName>
    </submittedName>
</protein>
<sequence>MVHKSNNFKLSKLKLVDYKDICNECFVGNNKVNKFQDNTLYIFKRAENTRLSPLINVSQEVKLPNSFTSKDFYVASIKNGFCMQRQVILKDKKFILPDSFRRYETLGYGHSQLPYNLIDKTFDTLDISNIRSVAGEYIFLSGEVSSHFGHFLLEVVSRLWIAKYLDLKKYKFIMNPFDKFKWQLDILKALGIRQEQIYYLDNPTIFERVLIPVQAFALERFSSTFATDTWNKIGAYYDTGLGPEKIYVSRSKIQHKRRLLNELVVEKIFSSHGFKIIHPQELEIKDQINTFRNAKFIAGPAGSAMYNCIFQKNASKKLIMAPPKFIIPNDILINGSSKCELNYFIGKNVGNEPSGMFADWIVDIDKLSKFIKKSILR</sequence>
<dbReference type="Proteomes" id="UP000626844">
    <property type="component" value="Unassembled WGS sequence"/>
</dbReference>
<dbReference type="EMBL" id="JACXAI010000002">
    <property type="protein sequence ID" value="MBD1378989.1"/>
    <property type="molecule type" value="Genomic_DNA"/>
</dbReference>